<dbReference type="RefSeq" id="WP_213168617.1">
    <property type="nucleotide sequence ID" value="NZ_CP058559.1"/>
</dbReference>
<feature type="transmembrane region" description="Helical" evidence="1">
    <location>
        <begin position="419"/>
        <end position="444"/>
    </location>
</feature>
<feature type="transmembrane region" description="Helical" evidence="1">
    <location>
        <begin position="257"/>
        <end position="277"/>
    </location>
</feature>
<feature type="transmembrane region" description="Helical" evidence="1">
    <location>
        <begin position="32"/>
        <end position="52"/>
    </location>
</feature>
<feature type="transmembrane region" description="Helical" evidence="1">
    <location>
        <begin position="520"/>
        <end position="539"/>
    </location>
</feature>
<feature type="transmembrane region" description="Helical" evidence="1">
    <location>
        <begin position="186"/>
        <end position="206"/>
    </location>
</feature>
<feature type="transmembrane region" description="Helical" evidence="1">
    <location>
        <begin position="330"/>
        <end position="351"/>
    </location>
</feature>
<evidence type="ECO:0000313" key="2">
    <source>
        <dbReference type="EMBL" id="QNO14705.1"/>
    </source>
</evidence>
<keyword evidence="1" id="KW-0812">Transmembrane</keyword>
<proteinExistence type="predicted"/>
<dbReference type="InterPro" id="IPR031599">
    <property type="entry name" value="ABC_tran_2"/>
</dbReference>
<evidence type="ECO:0000256" key="1">
    <source>
        <dbReference type="SAM" id="Phobius"/>
    </source>
</evidence>
<dbReference type="Proteomes" id="UP000516160">
    <property type="component" value="Chromosome"/>
</dbReference>
<protein>
    <recommendedName>
        <fullName evidence="4">ABC-2 type transport system permease protein</fullName>
    </recommendedName>
</protein>
<feature type="transmembrane region" description="Helical" evidence="1">
    <location>
        <begin position="493"/>
        <end position="514"/>
    </location>
</feature>
<feature type="transmembrane region" description="Helical" evidence="1">
    <location>
        <begin position="375"/>
        <end position="398"/>
    </location>
</feature>
<gene>
    <name evidence="2" type="ORF">HYG86_07840</name>
</gene>
<evidence type="ECO:0000313" key="3">
    <source>
        <dbReference type="Proteomes" id="UP000516160"/>
    </source>
</evidence>
<dbReference type="Pfam" id="PF16949">
    <property type="entry name" value="ABC_tran_2"/>
    <property type="match status" value="1"/>
</dbReference>
<keyword evidence="1" id="KW-1133">Transmembrane helix</keyword>
<feature type="transmembrane region" description="Helical" evidence="1">
    <location>
        <begin position="450"/>
        <end position="473"/>
    </location>
</feature>
<feature type="transmembrane region" description="Helical" evidence="1">
    <location>
        <begin position="146"/>
        <end position="174"/>
    </location>
</feature>
<accession>A0A7G9W7P3</accession>
<dbReference type="EMBL" id="CP058559">
    <property type="protein sequence ID" value="QNO14705.1"/>
    <property type="molecule type" value="Genomic_DNA"/>
</dbReference>
<dbReference type="KEGG" id="acae:HYG86_07840"/>
<feature type="transmembrane region" description="Helical" evidence="1">
    <location>
        <begin position="67"/>
        <end position="96"/>
    </location>
</feature>
<reference evidence="2 3" key="1">
    <citation type="submission" date="2020-07" db="EMBL/GenBank/DDBJ databases">
        <title>Alkalicella. sp. LB2 genome.</title>
        <authorList>
            <person name="Postec A."/>
            <person name="Quemeneur M."/>
        </authorList>
    </citation>
    <scope>NUCLEOTIDE SEQUENCE [LARGE SCALE GENOMIC DNA]</scope>
    <source>
        <strain evidence="2 3">LB2</strain>
    </source>
</reference>
<sequence>MNKTILLTKVLLKTSLSSITGTGKKKDRTNMWMLGIVAVSLLPVLIGLITFISKGYDLLNPLQQTGIILSLGIVASGFVIFFFGIFYVISTFYFSLDIENLIPLPFKPSQIIAAKFIVVVVYEYIVELLFLGPILVVYGIKSSAGLVYYIYALLTFLALPVIPLAFASIIVMILMRFVNIGKKKDLFKLLGSFLAIGIAVGVNIAIQKFANNALDEEFILNALIEGNNSFVRIISNLFPGLSYAATGLSQSNTMSGLYDILIFLAMTFGLFALFIVLGERLYFKGVLGISESDSRKKELTNAEMAKSSAKNSALRTYVAKELRVLFRTPAFLLNCVITNFLWPVFLLIPLLSGSSDLGALPNLGDLIAKNNAEPLVIAIGFAAIIFASSSNGITATAISREGDNFFTNKYIPLSYTKQITGKIIPGIILSTVASLLLLIVTVFLLSIPLYLAMIIFVLGILGTLMSSMLGIVIDIFNPKLVWDNEQKAVKQNLNVLFHLLSGVIIAGLTILLVVLRSLSFATTTALIIGFTGGISILLYKFLTTKGVQVYGEIVD</sequence>
<organism evidence="2 3">
    <name type="scientific">Alkalicella caledoniensis</name>
    <dbReference type="NCBI Taxonomy" id="2731377"/>
    <lineage>
        <taxon>Bacteria</taxon>
        <taxon>Bacillati</taxon>
        <taxon>Bacillota</taxon>
        <taxon>Clostridia</taxon>
        <taxon>Eubacteriales</taxon>
        <taxon>Proteinivoracaceae</taxon>
        <taxon>Alkalicella</taxon>
    </lineage>
</organism>
<keyword evidence="1" id="KW-0472">Membrane</keyword>
<evidence type="ECO:0008006" key="4">
    <source>
        <dbReference type="Google" id="ProtNLM"/>
    </source>
</evidence>
<keyword evidence="3" id="KW-1185">Reference proteome</keyword>
<feature type="transmembrane region" description="Helical" evidence="1">
    <location>
        <begin position="116"/>
        <end position="140"/>
    </location>
</feature>
<name>A0A7G9W7P3_ALKCA</name>
<dbReference type="AlphaFoldDB" id="A0A7G9W7P3"/>